<keyword evidence="12" id="KW-1185">Reference proteome</keyword>
<evidence type="ECO:0000256" key="4">
    <source>
        <dbReference type="ARBA" id="ARBA00022729"/>
    </source>
</evidence>
<accession>A0A4R9JEX7</accession>
<dbReference type="GO" id="GO:0004130">
    <property type="term" value="F:cytochrome-c peroxidase activity"/>
    <property type="evidence" value="ECO:0007669"/>
    <property type="project" value="TreeGrafter"/>
</dbReference>
<evidence type="ECO:0000256" key="1">
    <source>
        <dbReference type="ARBA" id="ARBA00004418"/>
    </source>
</evidence>
<dbReference type="GO" id="GO:0020037">
    <property type="term" value="F:heme binding"/>
    <property type="evidence" value="ECO:0007669"/>
    <property type="project" value="InterPro"/>
</dbReference>
<protein>
    <submittedName>
        <fullName evidence="11">Di-heme enzyme</fullName>
    </submittedName>
</protein>
<sequence>MNRIYLYLFIVLQFQCAFLLNGLNPNKEDNTKNLLLLLFAVPSGYNWNLPPGFPTPVVPSVNPMSEAKVELGRFLFYDRSLSRDQSMSCSSCHIQEFAFADAKEFPSGITGEIHPRNSQHLSNVAYHPRLTWNNPLMTNLEIQSRVPMFGATPVELGLQNNDFVNRLNANSIYAPMFQRAFGDSSANEQNVRFALASFQRTMISGNSKFDQYNFRNNRSALNASEIRGMNLFNGERAECFHCHGGFNFTDTTFHGNSGSQEFFYHSNGIHTDAYYASLPNDKKGLFDVTGDSADIGKFRAPSLRNIGLTYPYMHDGTFMCDDVNNPNKAAGTGKTKQDCARDALTKVIQHYESGGVSHTAKNTTLIRPFTLSATERDDMVNFLLALTDNEFLTNPKFASPF</sequence>
<keyword evidence="6" id="KW-0560">Oxidoreductase</keyword>
<dbReference type="PIRSF" id="PIRSF000294">
    <property type="entry name" value="Cytochrome-c_peroxidase"/>
    <property type="match status" value="1"/>
</dbReference>
<proteinExistence type="predicted"/>
<feature type="binding site" description="axial binding residue" evidence="9">
    <location>
        <position position="243"/>
    </location>
    <ligand>
        <name>heme c</name>
        <dbReference type="ChEBI" id="CHEBI:61717"/>
        <label>2</label>
    </ligand>
    <ligandPart>
        <name>Fe</name>
        <dbReference type="ChEBI" id="CHEBI:18248"/>
    </ligandPart>
</feature>
<dbReference type="PROSITE" id="PS51007">
    <property type="entry name" value="CYTC"/>
    <property type="match status" value="1"/>
</dbReference>
<comment type="cofactor">
    <cofactor evidence="8">
        <name>heme</name>
        <dbReference type="ChEBI" id="CHEBI:30413"/>
    </cofactor>
    <text evidence="8">Binds 2 heme groups.</text>
</comment>
<dbReference type="PANTHER" id="PTHR30600:SF14">
    <property type="entry name" value="CYTOCHROME C PEROXIDASE"/>
    <property type="match status" value="1"/>
</dbReference>
<keyword evidence="2 8" id="KW-0349">Heme</keyword>
<dbReference type="GO" id="GO:0046872">
    <property type="term" value="F:metal ion binding"/>
    <property type="evidence" value="ECO:0007669"/>
    <property type="project" value="UniProtKB-KW"/>
</dbReference>
<dbReference type="OrthoDB" id="9805202at2"/>
<dbReference type="GO" id="GO:0009055">
    <property type="term" value="F:electron transfer activity"/>
    <property type="evidence" value="ECO:0007669"/>
    <property type="project" value="InterPro"/>
</dbReference>
<reference evidence="11" key="1">
    <citation type="journal article" date="2019" name="PLoS Negl. Trop. Dis.">
        <title>Revisiting the worldwide diversity of Leptospira species in the environment.</title>
        <authorList>
            <person name="Vincent A.T."/>
            <person name="Schiettekatte O."/>
            <person name="Bourhy P."/>
            <person name="Veyrier F.J."/>
            <person name="Picardeau M."/>
        </authorList>
    </citation>
    <scope>NUCLEOTIDE SEQUENCE [LARGE SCALE GENOMIC DNA]</scope>
    <source>
        <strain evidence="11">201702692</strain>
    </source>
</reference>
<evidence type="ECO:0000313" key="11">
    <source>
        <dbReference type="EMBL" id="TGL38993.1"/>
    </source>
</evidence>
<comment type="PTM">
    <text evidence="8">Binds 2 heme groups per subunit.</text>
</comment>
<dbReference type="RefSeq" id="WP_135579533.1">
    <property type="nucleotide sequence ID" value="NZ_RQGA01000013.1"/>
</dbReference>
<name>A0A4R9JEX7_9LEPT</name>
<comment type="caution">
    <text evidence="11">The sequence shown here is derived from an EMBL/GenBank/DDBJ whole genome shotgun (WGS) entry which is preliminary data.</text>
</comment>
<evidence type="ECO:0000259" key="10">
    <source>
        <dbReference type="PROSITE" id="PS51007"/>
    </source>
</evidence>
<evidence type="ECO:0000313" key="12">
    <source>
        <dbReference type="Proteomes" id="UP000298125"/>
    </source>
</evidence>
<feature type="binding site" description="axial binding residue" evidence="9">
    <location>
        <position position="93"/>
    </location>
    <ligand>
        <name>heme c</name>
        <dbReference type="ChEBI" id="CHEBI:61717"/>
        <label>1</label>
    </ligand>
    <ligandPart>
        <name>Fe</name>
        <dbReference type="ChEBI" id="CHEBI:18248"/>
    </ligandPart>
</feature>
<evidence type="ECO:0000256" key="7">
    <source>
        <dbReference type="ARBA" id="ARBA00023004"/>
    </source>
</evidence>
<evidence type="ECO:0000256" key="9">
    <source>
        <dbReference type="PIRSR" id="PIRSR000294-2"/>
    </source>
</evidence>
<dbReference type="SUPFAM" id="SSF46626">
    <property type="entry name" value="Cytochrome c"/>
    <property type="match status" value="2"/>
</dbReference>
<keyword evidence="7 9" id="KW-0408">Iron</keyword>
<dbReference type="InterPro" id="IPR009056">
    <property type="entry name" value="Cyt_c-like_dom"/>
</dbReference>
<evidence type="ECO:0000256" key="8">
    <source>
        <dbReference type="PIRSR" id="PIRSR000294-1"/>
    </source>
</evidence>
<dbReference type="NCBIfam" id="TIGR04039">
    <property type="entry name" value="MXAN_0977_Heme2"/>
    <property type="match status" value="1"/>
</dbReference>
<dbReference type="AlphaFoldDB" id="A0A4R9JEX7"/>
<dbReference type="Gene3D" id="1.10.760.10">
    <property type="entry name" value="Cytochrome c-like domain"/>
    <property type="match status" value="2"/>
</dbReference>
<dbReference type="PANTHER" id="PTHR30600">
    <property type="entry name" value="CYTOCHROME C PEROXIDASE-RELATED"/>
    <property type="match status" value="1"/>
</dbReference>
<dbReference type="InterPro" id="IPR023929">
    <property type="entry name" value="MbnH-like"/>
</dbReference>
<keyword evidence="3 9" id="KW-0479">Metal-binding</keyword>
<evidence type="ECO:0000256" key="3">
    <source>
        <dbReference type="ARBA" id="ARBA00022723"/>
    </source>
</evidence>
<organism evidence="11 12">
    <name type="scientific">Leptospira perdikensis</name>
    <dbReference type="NCBI Taxonomy" id="2484948"/>
    <lineage>
        <taxon>Bacteria</taxon>
        <taxon>Pseudomonadati</taxon>
        <taxon>Spirochaetota</taxon>
        <taxon>Spirochaetia</taxon>
        <taxon>Leptospirales</taxon>
        <taxon>Leptospiraceae</taxon>
        <taxon>Leptospira</taxon>
    </lineage>
</organism>
<feature type="binding site" description="covalent" evidence="8">
    <location>
        <position position="89"/>
    </location>
    <ligand>
        <name>heme c</name>
        <dbReference type="ChEBI" id="CHEBI:61717"/>
        <label>1</label>
    </ligand>
</feature>
<keyword evidence="5" id="KW-0574">Periplasm</keyword>
<dbReference type="Pfam" id="PF03150">
    <property type="entry name" value="CCP_MauG"/>
    <property type="match status" value="1"/>
</dbReference>
<feature type="binding site" description="covalent" evidence="8">
    <location>
        <position position="92"/>
    </location>
    <ligand>
        <name>heme c</name>
        <dbReference type="ChEBI" id="CHEBI:61717"/>
        <label>1</label>
    </ligand>
</feature>
<dbReference type="EMBL" id="RQGA01000013">
    <property type="protein sequence ID" value="TGL38993.1"/>
    <property type="molecule type" value="Genomic_DNA"/>
</dbReference>
<dbReference type="InterPro" id="IPR036909">
    <property type="entry name" value="Cyt_c-like_dom_sf"/>
</dbReference>
<evidence type="ECO:0000256" key="6">
    <source>
        <dbReference type="ARBA" id="ARBA00023002"/>
    </source>
</evidence>
<evidence type="ECO:0000256" key="2">
    <source>
        <dbReference type="ARBA" id="ARBA00022617"/>
    </source>
</evidence>
<gene>
    <name evidence="11" type="ORF">EHQ49_11535</name>
</gene>
<dbReference type="InterPro" id="IPR026259">
    <property type="entry name" value="MauG/Cytc_peroxidase"/>
</dbReference>
<feature type="binding site" description="covalent" evidence="8">
    <location>
        <position position="239"/>
    </location>
    <ligand>
        <name>heme c</name>
        <dbReference type="ChEBI" id="CHEBI:61717"/>
        <label>2</label>
    </ligand>
</feature>
<feature type="binding site" description="covalent" evidence="8">
    <location>
        <position position="242"/>
    </location>
    <ligand>
        <name>heme c</name>
        <dbReference type="ChEBI" id="CHEBI:61717"/>
        <label>2</label>
    </ligand>
</feature>
<dbReference type="Proteomes" id="UP000298125">
    <property type="component" value="Unassembled WGS sequence"/>
</dbReference>
<evidence type="ECO:0000256" key="5">
    <source>
        <dbReference type="ARBA" id="ARBA00022764"/>
    </source>
</evidence>
<dbReference type="InterPro" id="IPR051395">
    <property type="entry name" value="Cytochrome_c_Peroxidase/MauG"/>
</dbReference>
<comment type="subcellular location">
    <subcellularLocation>
        <location evidence="1">Periplasm</location>
    </subcellularLocation>
</comment>
<dbReference type="InterPro" id="IPR004852">
    <property type="entry name" value="Di-haem_cyt_c_peroxidsae"/>
</dbReference>
<feature type="domain" description="Cytochrome c" evidence="10">
    <location>
        <begin position="223"/>
        <end position="387"/>
    </location>
</feature>
<keyword evidence="4" id="KW-0732">Signal</keyword>
<dbReference type="GO" id="GO:0042597">
    <property type="term" value="C:periplasmic space"/>
    <property type="evidence" value="ECO:0007669"/>
    <property type="project" value="UniProtKB-SubCell"/>
</dbReference>